<feature type="transmembrane region" description="Helical" evidence="7">
    <location>
        <begin position="262"/>
        <end position="284"/>
    </location>
</feature>
<dbReference type="Pfam" id="PF00884">
    <property type="entry name" value="Sulfatase"/>
    <property type="match status" value="1"/>
</dbReference>
<accession>A0AAE8G3Q4</accession>
<evidence type="ECO:0000256" key="6">
    <source>
        <dbReference type="ARBA" id="ARBA00023136"/>
    </source>
</evidence>
<dbReference type="RefSeq" id="WP_082312342.1">
    <property type="nucleotide sequence ID" value="NZ_CP020433.2"/>
</dbReference>
<feature type="transmembrane region" description="Helical" evidence="7">
    <location>
        <begin position="192"/>
        <end position="212"/>
    </location>
</feature>
<dbReference type="InterPro" id="IPR050448">
    <property type="entry name" value="OpgB/LTA_synthase_biosynth"/>
</dbReference>
<feature type="transmembrane region" description="Helical" evidence="7">
    <location>
        <begin position="69"/>
        <end position="87"/>
    </location>
</feature>
<proteinExistence type="predicted"/>
<organism evidence="9 10">
    <name type="scientific">Streptococcus intermedius</name>
    <dbReference type="NCBI Taxonomy" id="1338"/>
    <lineage>
        <taxon>Bacteria</taxon>
        <taxon>Bacillati</taxon>
        <taxon>Bacillota</taxon>
        <taxon>Bacilli</taxon>
        <taxon>Lactobacillales</taxon>
        <taxon>Streptococcaceae</taxon>
        <taxon>Streptococcus</taxon>
        <taxon>Streptococcus anginosus group</taxon>
    </lineage>
</organism>
<dbReference type="SUPFAM" id="SSF53649">
    <property type="entry name" value="Alkaline phosphatase-like"/>
    <property type="match status" value="1"/>
</dbReference>
<evidence type="ECO:0000313" key="9">
    <source>
        <dbReference type="EMBL" id="RSJ24196.1"/>
    </source>
</evidence>
<keyword evidence="5 7" id="KW-1133">Transmembrane helix</keyword>
<feature type="transmembrane region" description="Helical" evidence="7">
    <location>
        <begin position="43"/>
        <end position="62"/>
    </location>
</feature>
<reference evidence="9 10" key="1">
    <citation type="submission" date="2018-11" db="EMBL/GenBank/DDBJ databases">
        <title>Species Designations Belie Phenotypic and Genotypic Heterogeneity in Oral Streptococci.</title>
        <authorList>
            <person name="Velsko I."/>
        </authorList>
    </citation>
    <scope>NUCLEOTIDE SEQUENCE [LARGE SCALE GENOMIC DNA]</scope>
    <source>
        <strain evidence="9 10">KLC02</strain>
    </source>
</reference>
<dbReference type="InterPro" id="IPR000917">
    <property type="entry name" value="Sulfatase_N"/>
</dbReference>
<evidence type="ECO:0000256" key="1">
    <source>
        <dbReference type="ARBA" id="ARBA00004651"/>
    </source>
</evidence>
<dbReference type="PANTHER" id="PTHR47371:SF3">
    <property type="entry name" value="PHOSPHOGLYCEROL TRANSFERASE I"/>
    <property type="match status" value="1"/>
</dbReference>
<sequence length="819" mass="94340">MKILNKYYRQFSILLISFLFFNVIGVCLKFIEENESKTITSYMLFGLLCVLLIAVCLGYVISKVLNKRFYFYTLLIYMEYLFFSYLLEISIHLTVPSYDLWDFKANHLFQLNSLIFIIPTLLLAIVFKYTPKLNNIKFLDSLIINEENCDILKTFFLSQVLLNFILLDSKTLEFLKQTSFLKKFIVNNKFQITDYFAFSLIGLLVYLTILLATPSFFSVKAIKDICKNKASFSVASLFSLLFAIIFNFTIQNSIRGDTEFRLSTGATSFQIIIFFAIFLVMYLIFNRFLISTIFISLIISGITIASSLKFQFRQEPILPSDIVWLKEPKLLLEFVNGFACIVYILLGLFVIVSLYIFFRKKILANKIIPNYKYRLSILILTAVLLMSIVGIFTNKKDGKIQENIPIISVLNNYEDLNWYGNMINARSRSLVFVWLSHLSDSTMYKPQKYSAEKIKEIEQKYQKASQILNKERTNKIEEQTVIYILSESFSDPTRVEGVKLSKNPISNIQKIKEQNTSGLMKSDGYGGGTANMEFQSLTGLPFYNLSPSISVAYTEVVPKMNKFPVISNLFEAKNRVAIHLAAPTNYSRNVIYKSLGYSKFISLLTKGLDVHYQGVNYSDSSTYQLIIDNMKDNQNYFFSVMTMQNHSPWKEEEPNNIEASNSNFSSDVNEQLTNYTRLLHHTDIATKDFLDRLSKINKKVTVVFYGDHLPGLYPQSAFKNNPESQYLTDYFVWSNYETPKLNYPIVNSSDFTALLLEQTNSKVSPYYALLTEVLHKASVGKKNLDAEGRQIAEDLKLIQYDIVAGKGYLTKDFFKVQSE</sequence>
<keyword evidence="3" id="KW-1003">Cell membrane</keyword>
<dbReference type="PANTHER" id="PTHR47371">
    <property type="entry name" value="LIPOTEICHOIC ACID SYNTHASE"/>
    <property type="match status" value="1"/>
</dbReference>
<protein>
    <submittedName>
        <fullName evidence="9">Sulfatase</fullName>
    </submittedName>
</protein>
<feature type="transmembrane region" description="Helical" evidence="7">
    <location>
        <begin position="107"/>
        <end position="127"/>
    </location>
</feature>
<dbReference type="AlphaFoldDB" id="A0AAE8G3Q4"/>
<name>A0AAE8G3Q4_STRIT</name>
<comment type="caution">
    <text evidence="9">The sequence shown here is derived from an EMBL/GenBank/DDBJ whole genome shotgun (WGS) entry which is preliminary data.</text>
</comment>
<evidence type="ECO:0000313" key="10">
    <source>
        <dbReference type="Proteomes" id="UP000267137"/>
    </source>
</evidence>
<dbReference type="InterPro" id="IPR017850">
    <property type="entry name" value="Alkaline_phosphatase_core_sf"/>
</dbReference>
<evidence type="ECO:0000256" key="2">
    <source>
        <dbReference type="ARBA" id="ARBA00004936"/>
    </source>
</evidence>
<dbReference type="Proteomes" id="UP000267137">
    <property type="component" value="Unassembled WGS sequence"/>
</dbReference>
<dbReference type="Gene3D" id="3.40.720.10">
    <property type="entry name" value="Alkaline Phosphatase, subunit A"/>
    <property type="match status" value="1"/>
</dbReference>
<keyword evidence="4 7" id="KW-0812">Transmembrane</keyword>
<evidence type="ECO:0000256" key="5">
    <source>
        <dbReference type="ARBA" id="ARBA00022989"/>
    </source>
</evidence>
<evidence type="ECO:0000256" key="4">
    <source>
        <dbReference type="ARBA" id="ARBA00022692"/>
    </source>
</evidence>
<dbReference type="EMBL" id="RJOO01000001">
    <property type="protein sequence ID" value="RSJ24196.1"/>
    <property type="molecule type" value="Genomic_DNA"/>
</dbReference>
<feature type="domain" description="Sulfatase N-terminal" evidence="8">
    <location>
        <begin position="479"/>
        <end position="760"/>
    </location>
</feature>
<gene>
    <name evidence="9" type="ORF">D8827_00225</name>
</gene>
<dbReference type="GO" id="GO:0005886">
    <property type="term" value="C:plasma membrane"/>
    <property type="evidence" value="ECO:0007669"/>
    <property type="project" value="UniProtKB-SubCell"/>
</dbReference>
<evidence type="ECO:0000256" key="3">
    <source>
        <dbReference type="ARBA" id="ARBA00022475"/>
    </source>
</evidence>
<feature type="transmembrane region" description="Helical" evidence="7">
    <location>
        <begin position="330"/>
        <end position="358"/>
    </location>
</feature>
<feature type="transmembrane region" description="Helical" evidence="7">
    <location>
        <begin position="12"/>
        <end position="31"/>
    </location>
</feature>
<feature type="transmembrane region" description="Helical" evidence="7">
    <location>
        <begin position="232"/>
        <end position="250"/>
    </location>
</feature>
<evidence type="ECO:0000256" key="7">
    <source>
        <dbReference type="SAM" id="Phobius"/>
    </source>
</evidence>
<comment type="subcellular location">
    <subcellularLocation>
        <location evidence="1">Cell membrane</location>
        <topology evidence="1">Multi-pass membrane protein</topology>
    </subcellularLocation>
</comment>
<feature type="transmembrane region" description="Helical" evidence="7">
    <location>
        <begin position="373"/>
        <end position="392"/>
    </location>
</feature>
<comment type="pathway">
    <text evidence="2">Cell wall biogenesis; lipoteichoic acid biosynthesis.</text>
</comment>
<evidence type="ECO:0000259" key="8">
    <source>
        <dbReference type="Pfam" id="PF00884"/>
    </source>
</evidence>
<keyword evidence="6 7" id="KW-0472">Membrane</keyword>
<dbReference type="CDD" id="cd16015">
    <property type="entry name" value="LTA_synthase"/>
    <property type="match status" value="1"/>
</dbReference>